<organism evidence="1 2">
    <name type="scientific">Talaromyces pinophilus</name>
    <name type="common">Penicillium pinophilum</name>
    <dbReference type="NCBI Taxonomy" id="128442"/>
    <lineage>
        <taxon>Eukaryota</taxon>
        <taxon>Fungi</taxon>
        <taxon>Dikarya</taxon>
        <taxon>Ascomycota</taxon>
        <taxon>Pezizomycotina</taxon>
        <taxon>Eurotiomycetes</taxon>
        <taxon>Eurotiomycetidae</taxon>
        <taxon>Eurotiales</taxon>
        <taxon>Trichocomaceae</taxon>
        <taxon>Talaromyces</taxon>
        <taxon>Talaromyces sect. Talaromyces</taxon>
    </lineage>
</organism>
<dbReference type="AlphaFoldDB" id="A0A6V8HBU6"/>
<proteinExistence type="predicted"/>
<evidence type="ECO:0000313" key="1">
    <source>
        <dbReference type="EMBL" id="GAM38918.1"/>
    </source>
</evidence>
<dbReference type="EMBL" id="DF933830">
    <property type="protein sequence ID" value="GAM38918.1"/>
    <property type="molecule type" value="Genomic_DNA"/>
</dbReference>
<name>A0A6V8HBU6_TALPI</name>
<sequence length="379" mass="44495">MANTDTGRSVLSAEQYHNMFLEAQHLKMIPYDFRVWDRYLYSKCLRPYQAVLLRDVHVWLLKMEITPSTIGQWCVSGKFEKNAHEFIKNSNNKYGDSSKILEFLEKNAEVLGKSLSRDSAGDQRSVNNWLAQGRACVRSGKPSERDQDPNVKAQLNAEWIKKRNAYFAFGVIVWGAVPDPIWVLDDINLDTYYDLGYPIANTSYLQNELWFRYMTVYKDTTKGVAQHSFKDFYTSWKSGTLPDLFLLWGKAEPEFIRNLGTFFKQKANGQEPESIWRLSHLLYMGIEYYKPEAIVREGIVQQLFGKVWAEYRLEQGRPESIERIHERRKQYWKCLHHCVDPMELHRRMLKGDWESVRQFAREADEAHGQPIDSKRLALL</sequence>
<keyword evidence="2" id="KW-1185">Reference proteome</keyword>
<comment type="caution">
    <text evidence="1">The sequence shown here is derived from an EMBL/GenBank/DDBJ whole genome shotgun (WGS) entry which is preliminary data.</text>
</comment>
<accession>A0A6V8HBU6</accession>
<dbReference type="Proteomes" id="UP000053095">
    <property type="component" value="Unassembled WGS sequence"/>
</dbReference>
<reference evidence="2" key="1">
    <citation type="journal article" date="2015" name="Genome Announc.">
        <title>Draft genome sequence of Talaromyces cellulolyticus strain Y-94, a source of lignocellulosic biomass-degrading enzymes.</title>
        <authorList>
            <person name="Fujii T."/>
            <person name="Koike H."/>
            <person name="Sawayama S."/>
            <person name="Yano S."/>
            <person name="Inoue H."/>
        </authorList>
    </citation>
    <scope>NUCLEOTIDE SEQUENCE [LARGE SCALE GENOMIC DNA]</scope>
    <source>
        <strain evidence="2">Y-94</strain>
    </source>
</reference>
<gene>
    <name evidence="1" type="ORF">TCE0_034f10040</name>
</gene>
<evidence type="ECO:0000313" key="2">
    <source>
        <dbReference type="Proteomes" id="UP000053095"/>
    </source>
</evidence>
<protein>
    <submittedName>
        <fullName evidence="1">Uncharacterized protein</fullName>
    </submittedName>
</protein>